<feature type="active site" description="Nucleophile" evidence="9">
    <location>
        <position position="201"/>
    </location>
</feature>
<proteinExistence type="inferred from homology"/>
<gene>
    <name evidence="9 10" type="primary">argJ</name>
    <name evidence="10" type="ORF">E6K73_03850</name>
</gene>
<evidence type="ECO:0000256" key="5">
    <source>
        <dbReference type="ARBA" id="ARBA00022679"/>
    </source>
</evidence>
<comment type="caution">
    <text evidence="10">The sequence shown here is derived from an EMBL/GenBank/DDBJ whole genome shotgun (WGS) entry which is preliminary data.</text>
</comment>
<comment type="pathway">
    <text evidence="9">Amino-acid biosynthesis; L-arginine biosynthesis; L-ornithine and N-acetyl-L-glutamate from L-glutamate and N(2)-acetyl-L-ornithine (cyclic): step 1/1.</text>
</comment>
<dbReference type="GO" id="GO:0004358">
    <property type="term" value="F:L-glutamate N-acetyltransferase activity, acting on acetyl-L-ornithine as donor"/>
    <property type="evidence" value="ECO:0007669"/>
    <property type="project" value="UniProtKB-UniRule"/>
</dbReference>
<feature type="chain" id="PRO_5023380164" description="Arginine biosynthesis bifunctional protein ArgJ beta chain" evidence="9">
    <location>
        <begin position="201"/>
        <end position="413"/>
    </location>
</feature>
<feature type="chain" id="PRO_5023380165" description="Arginine biosynthesis bifunctional protein ArgJ alpha chain" evidence="9">
    <location>
        <begin position="1"/>
        <end position="200"/>
    </location>
</feature>
<dbReference type="HAMAP" id="MF_01106">
    <property type="entry name" value="ArgJ"/>
    <property type="match status" value="1"/>
</dbReference>
<dbReference type="PANTHER" id="PTHR23100:SF0">
    <property type="entry name" value="ARGININE BIOSYNTHESIS BIFUNCTIONAL PROTEIN ARGJ, MITOCHONDRIAL"/>
    <property type="match status" value="1"/>
</dbReference>
<keyword evidence="6 9" id="KW-0068">Autocatalytic cleavage</keyword>
<dbReference type="Gene3D" id="3.10.20.340">
    <property type="entry name" value="ArgJ beta chain, C-terminal domain"/>
    <property type="match status" value="1"/>
</dbReference>
<dbReference type="AlphaFoldDB" id="A0A538SL73"/>
<dbReference type="PANTHER" id="PTHR23100">
    <property type="entry name" value="ARGININE BIOSYNTHESIS BIFUNCTIONAL PROTEIN ARGJ"/>
    <property type="match status" value="1"/>
</dbReference>
<dbReference type="InterPro" id="IPR016117">
    <property type="entry name" value="ArgJ-like_dom_sf"/>
</dbReference>
<feature type="site" description="Involved in the stabilization of negative charge on the oxyanion by the formation of the oxyanion hole" evidence="9">
    <location>
        <position position="128"/>
    </location>
</feature>
<dbReference type="Proteomes" id="UP000320184">
    <property type="component" value="Unassembled WGS sequence"/>
</dbReference>
<evidence type="ECO:0000256" key="9">
    <source>
        <dbReference type="HAMAP-Rule" id="MF_01106"/>
    </source>
</evidence>
<evidence type="ECO:0000256" key="4">
    <source>
        <dbReference type="ARBA" id="ARBA00022605"/>
    </source>
</evidence>
<dbReference type="UniPathway" id="UPA00068">
    <property type="reaction ID" value="UER00106"/>
</dbReference>
<evidence type="ECO:0000256" key="1">
    <source>
        <dbReference type="ARBA" id="ARBA00006774"/>
    </source>
</evidence>
<evidence type="ECO:0000256" key="8">
    <source>
        <dbReference type="ARBA" id="ARBA00049439"/>
    </source>
</evidence>
<name>A0A538SL73_UNCEI</name>
<feature type="site" description="Cleavage; by autolysis" evidence="9">
    <location>
        <begin position="200"/>
        <end position="201"/>
    </location>
</feature>
<dbReference type="SUPFAM" id="SSF56266">
    <property type="entry name" value="DmpA/ArgJ-like"/>
    <property type="match status" value="1"/>
</dbReference>
<keyword evidence="9" id="KW-0963">Cytoplasm</keyword>
<dbReference type="GO" id="GO:0006592">
    <property type="term" value="P:ornithine biosynthetic process"/>
    <property type="evidence" value="ECO:0007669"/>
    <property type="project" value="TreeGrafter"/>
</dbReference>
<feature type="site" description="Involved in the stabilization of negative charge on the oxyanion by the formation of the oxyanion hole" evidence="9">
    <location>
        <position position="127"/>
    </location>
</feature>
<dbReference type="EC" id="2.3.1.1" evidence="9"/>
<dbReference type="GO" id="GO:0006526">
    <property type="term" value="P:L-arginine biosynthetic process"/>
    <property type="evidence" value="ECO:0007669"/>
    <property type="project" value="UniProtKB-UniRule"/>
</dbReference>
<feature type="binding site" evidence="9">
    <location>
        <position position="408"/>
    </location>
    <ligand>
        <name>substrate</name>
    </ligand>
</feature>
<accession>A0A538SL73</accession>
<feature type="binding site" evidence="9">
    <location>
        <position position="190"/>
    </location>
    <ligand>
        <name>substrate</name>
    </ligand>
</feature>
<keyword evidence="3 9" id="KW-0055">Arginine biosynthesis</keyword>
<evidence type="ECO:0000256" key="7">
    <source>
        <dbReference type="ARBA" id="ARBA00023315"/>
    </source>
</evidence>
<comment type="similarity">
    <text evidence="1 9">Belongs to the ArgJ family.</text>
</comment>
<dbReference type="NCBIfam" id="NF003802">
    <property type="entry name" value="PRK05388.1"/>
    <property type="match status" value="1"/>
</dbReference>
<dbReference type="EMBL" id="VBOT01000045">
    <property type="protein sequence ID" value="TMQ52101.1"/>
    <property type="molecule type" value="Genomic_DNA"/>
</dbReference>
<dbReference type="NCBIfam" id="TIGR00120">
    <property type="entry name" value="ArgJ"/>
    <property type="match status" value="1"/>
</dbReference>
<comment type="subunit">
    <text evidence="2 9">Heterotetramer of two alpha and two beta chains.</text>
</comment>
<dbReference type="FunFam" id="3.60.70.12:FF:000001">
    <property type="entry name" value="Arginine biosynthesis bifunctional protein ArgJ, chloroplastic"/>
    <property type="match status" value="1"/>
</dbReference>
<comment type="pathway">
    <text evidence="9">Amino-acid biosynthesis; L-arginine biosynthesis; N(2)-acetyl-L-ornithine from L-glutamate: step 1/4.</text>
</comment>
<protein>
    <recommendedName>
        <fullName evidence="9">Arginine biosynthesis bifunctional protein ArgJ</fullName>
    </recommendedName>
    <domain>
        <recommendedName>
            <fullName evidence="9">Glutamate N-acetyltransferase</fullName>
            <ecNumber evidence="9">2.3.1.35</ecNumber>
        </recommendedName>
        <alternativeName>
            <fullName evidence="9">Ornithine acetyltransferase</fullName>
            <shortName evidence="9">OATase</shortName>
        </alternativeName>
        <alternativeName>
            <fullName evidence="9">Ornithine transacetylase</fullName>
        </alternativeName>
    </domain>
    <domain>
        <recommendedName>
            <fullName evidence="9">Amino-acid acetyltransferase</fullName>
            <ecNumber evidence="9">2.3.1.1</ecNumber>
        </recommendedName>
        <alternativeName>
            <fullName evidence="9">N-acetylglutamate synthase</fullName>
            <shortName evidence="9">AGSase</shortName>
        </alternativeName>
    </domain>
    <component>
        <recommendedName>
            <fullName evidence="9">Arginine biosynthesis bifunctional protein ArgJ alpha chain</fullName>
        </recommendedName>
    </component>
    <component>
        <recommendedName>
            <fullName evidence="9">Arginine biosynthesis bifunctional protein ArgJ beta chain</fullName>
        </recommendedName>
    </component>
</protein>
<sequence length="413" mass="41674">MGRPTPGRAGARSQEPAAGFRLAPGFRAGAVACGLKASGALDLALVVADGPCSAAGVFTTNAVQAAPVHYDREILAPHAHEIRAVVANSGCANACTGARGMSDARRMAALAARAAGCRDHQVLVLSTGVIGRPLEMEKVERGIAHAASSLTEADALPAARAILTTDTTEKLAGEEAALEGGRIAIRGFAKGSGMIHPHMATMLAVLTTDAQAESEALAGALRAAVARSFNRVSVDGDMSTNDTVLLLASGRSGVVIGGGGQEAFAEALTRCCVSLARAIARDGEGATRLVEITVTGARDERQAHQVADAIGRSALVKTAIHGGDPNWGRILAAAGASGAAIDPAGLDLWFGSAGIEVVAAGAPAAFDERAAAAALREDPVVIRVGLGLGAAEATVWTCDLSADYVAINAHYTT</sequence>
<dbReference type="GO" id="GO:0005737">
    <property type="term" value="C:cytoplasm"/>
    <property type="evidence" value="ECO:0007669"/>
    <property type="project" value="UniProtKB-SubCell"/>
</dbReference>
<feature type="binding site" evidence="9">
    <location>
        <position position="284"/>
    </location>
    <ligand>
        <name>substrate</name>
    </ligand>
</feature>
<keyword evidence="5 9" id="KW-0808">Transferase</keyword>
<evidence type="ECO:0000256" key="3">
    <source>
        <dbReference type="ARBA" id="ARBA00022571"/>
    </source>
</evidence>
<keyword evidence="4 9" id="KW-0028">Amino-acid biosynthesis</keyword>
<dbReference type="GO" id="GO:0004042">
    <property type="term" value="F:L-glutamate N-acetyltransferase activity"/>
    <property type="evidence" value="ECO:0007669"/>
    <property type="project" value="UniProtKB-UniRule"/>
</dbReference>
<dbReference type="Pfam" id="PF01960">
    <property type="entry name" value="ArgJ"/>
    <property type="match status" value="1"/>
</dbReference>
<comment type="subcellular location">
    <subcellularLocation>
        <location evidence="9">Cytoplasm</location>
    </subcellularLocation>
</comment>
<dbReference type="Gene3D" id="3.60.70.12">
    <property type="entry name" value="L-amino peptidase D-ALA esterase/amidase"/>
    <property type="match status" value="1"/>
</dbReference>
<dbReference type="InterPro" id="IPR042195">
    <property type="entry name" value="ArgJ_beta_C"/>
</dbReference>
<evidence type="ECO:0000313" key="11">
    <source>
        <dbReference type="Proteomes" id="UP000320184"/>
    </source>
</evidence>
<keyword evidence="7 9" id="KW-0012">Acyltransferase</keyword>
<evidence type="ECO:0000313" key="10">
    <source>
        <dbReference type="EMBL" id="TMQ52101.1"/>
    </source>
</evidence>
<dbReference type="EC" id="2.3.1.35" evidence="9"/>
<comment type="function">
    <text evidence="9">Catalyzes two activities which are involved in the cyclic version of arginine biosynthesis: the synthesis of N-acetylglutamate from glutamate and acetyl-CoA as the acetyl donor, and of ornithine by transacetylation between N(2)-acetylornithine and glutamate.</text>
</comment>
<dbReference type="FunFam" id="3.10.20.340:FF:000001">
    <property type="entry name" value="Arginine biosynthesis bifunctional protein ArgJ, chloroplastic"/>
    <property type="match status" value="1"/>
</dbReference>
<feature type="binding site" evidence="9">
    <location>
        <position position="413"/>
    </location>
    <ligand>
        <name>substrate</name>
    </ligand>
</feature>
<evidence type="ECO:0000256" key="2">
    <source>
        <dbReference type="ARBA" id="ARBA00011475"/>
    </source>
</evidence>
<comment type="catalytic activity">
    <reaction evidence="8 9">
        <text>N(2)-acetyl-L-ornithine + L-glutamate = N-acetyl-L-glutamate + L-ornithine</text>
        <dbReference type="Rhea" id="RHEA:15349"/>
        <dbReference type="ChEBI" id="CHEBI:29985"/>
        <dbReference type="ChEBI" id="CHEBI:44337"/>
        <dbReference type="ChEBI" id="CHEBI:46911"/>
        <dbReference type="ChEBI" id="CHEBI:57805"/>
        <dbReference type="EC" id="2.3.1.35"/>
    </reaction>
</comment>
<evidence type="ECO:0000256" key="6">
    <source>
        <dbReference type="ARBA" id="ARBA00022813"/>
    </source>
</evidence>
<feature type="binding site" evidence="9">
    <location>
        <position position="201"/>
    </location>
    <ligand>
        <name>substrate</name>
    </ligand>
</feature>
<keyword evidence="9" id="KW-0511">Multifunctional enzyme</keyword>
<organism evidence="10 11">
    <name type="scientific">Eiseniibacteriota bacterium</name>
    <dbReference type="NCBI Taxonomy" id="2212470"/>
    <lineage>
        <taxon>Bacteria</taxon>
        <taxon>Candidatus Eiseniibacteriota</taxon>
    </lineage>
</organism>
<dbReference type="CDD" id="cd02152">
    <property type="entry name" value="OAT"/>
    <property type="match status" value="1"/>
</dbReference>
<reference evidence="10 11" key="1">
    <citation type="journal article" date="2019" name="Nat. Microbiol.">
        <title>Mediterranean grassland soil C-N compound turnover is dependent on rainfall and depth, and is mediated by genomically divergent microorganisms.</title>
        <authorList>
            <person name="Diamond S."/>
            <person name="Andeer P.F."/>
            <person name="Li Z."/>
            <person name="Crits-Christoph A."/>
            <person name="Burstein D."/>
            <person name="Anantharaman K."/>
            <person name="Lane K.R."/>
            <person name="Thomas B.C."/>
            <person name="Pan C."/>
            <person name="Northen T.R."/>
            <person name="Banfield J.F."/>
        </authorList>
    </citation>
    <scope>NUCLEOTIDE SEQUENCE [LARGE SCALE GENOMIC DNA]</scope>
    <source>
        <strain evidence="10">WS_3</strain>
    </source>
</reference>
<comment type="catalytic activity">
    <reaction evidence="9">
        <text>L-glutamate + acetyl-CoA = N-acetyl-L-glutamate + CoA + H(+)</text>
        <dbReference type="Rhea" id="RHEA:24292"/>
        <dbReference type="ChEBI" id="CHEBI:15378"/>
        <dbReference type="ChEBI" id="CHEBI:29985"/>
        <dbReference type="ChEBI" id="CHEBI:44337"/>
        <dbReference type="ChEBI" id="CHEBI:57287"/>
        <dbReference type="ChEBI" id="CHEBI:57288"/>
        <dbReference type="EC" id="2.3.1.1"/>
    </reaction>
</comment>
<dbReference type="InterPro" id="IPR002813">
    <property type="entry name" value="Arg_biosynth_ArgJ"/>
</dbReference>
<feature type="binding site" evidence="9">
    <location>
        <position position="164"/>
    </location>
    <ligand>
        <name>substrate</name>
    </ligand>
</feature>